<feature type="transmembrane region" description="Helical" evidence="1">
    <location>
        <begin position="35"/>
        <end position="60"/>
    </location>
</feature>
<name>A0A833LYT4_9LEPT</name>
<feature type="transmembrane region" description="Helical" evidence="1">
    <location>
        <begin position="7"/>
        <end position="29"/>
    </location>
</feature>
<reference evidence="2 3" key="1">
    <citation type="submission" date="2019-10" db="EMBL/GenBank/DDBJ databases">
        <title>Extracellular Electron Transfer in a Candidatus Methanoperedens spp. Enrichment Culture.</title>
        <authorList>
            <person name="Berger S."/>
            <person name="Rangel Shaw D."/>
            <person name="Berben T."/>
            <person name="In 'T Zandt M."/>
            <person name="Frank J."/>
            <person name="Reimann J."/>
            <person name="Jetten M.S.M."/>
            <person name="Welte C.U."/>
        </authorList>
    </citation>
    <scope>NUCLEOTIDE SEQUENCE [LARGE SCALE GENOMIC DNA]</scope>
    <source>
        <strain evidence="2">SB12</strain>
    </source>
</reference>
<dbReference type="AlphaFoldDB" id="A0A833LYT4"/>
<dbReference type="Proteomes" id="UP000460298">
    <property type="component" value="Unassembled WGS sequence"/>
</dbReference>
<comment type="caution">
    <text evidence="2">The sequence shown here is derived from an EMBL/GenBank/DDBJ whole genome shotgun (WGS) entry which is preliminary data.</text>
</comment>
<feature type="transmembrane region" description="Helical" evidence="1">
    <location>
        <begin position="67"/>
        <end position="87"/>
    </location>
</feature>
<feature type="transmembrane region" description="Helical" evidence="1">
    <location>
        <begin position="107"/>
        <end position="127"/>
    </location>
</feature>
<gene>
    <name evidence="2" type="ORF">F9K24_09605</name>
</gene>
<evidence type="ECO:0000313" key="2">
    <source>
        <dbReference type="EMBL" id="KAB2932625.1"/>
    </source>
</evidence>
<sequence length="252" mass="27154">MIETPSRVTLFSFFIYGLLLSVAGLALLFSDALPVFVPVAAAYIGLILVWIISGGGLLLGFDRTRDLALSTALLHILFALSWVAALYDLVPVFVSDERLIEPARTAAIATCFVIGMAIPGWLFYRLAGQISEKMLDRPALVPLLLSLTAVFAVVAAVLALPWPFFTGWIEGTVGRLLFAVFGLLLALAAALRWIRTGLLTLIFVFVATAFSLTIDGVNGGAQLVSVFLTPVIVGTLATAYLLYRSRKRKSGF</sequence>
<evidence type="ECO:0000313" key="3">
    <source>
        <dbReference type="Proteomes" id="UP000460298"/>
    </source>
</evidence>
<evidence type="ECO:0000256" key="1">
    <source>
        <dbReference type="SAM" id="Phobius"/>
    </source>
</evidence>
<keyword evidence="1" id="KW-1133">Transmembrane helix</keyword>
<dbReference type="EMBL" id="WBUI01000008">
    <property type="protein sequence ID" value="KAB2932625.1"/>
    <property type="molecule type" value="Genomic_DNA"/>
</dbReference>
<feature type="transmembrane region" description="Helical" evidence="1">
    <location>
        <begin position="198"/>
        <end position="217"/>
    </location>
</feature>
<keyword evidence="1" id="KW-0472">Membrane</keyword>
<protein>
    <submittedName>
        <fullName evidence="2">Uncharacterized protein</fullName>
    </submittedName>
</protein>
<organism evidence="2 3">
    <name type="scientific">Leptonema illini</name>
    <dbReference type="NCBI Taxonomy" id="183"/>
    <lineage>
        <taxon>Bacteria</taxon>
        <taxon>Pseudomonadati</taxon>
        <taxon>Spirochaetota</taxon>
        <taxon>Spirochaetia</taxon>
        <taxon>Leptospirales</taxon>
        <taxon>Leptospiraceae</taxon>
        <taxon>Leptonema</taxon>
    </lineage>
</organism>
<feature type="transmembrane region" description="Helical" evidence="1">
    <location>
        <begin position="139"/>
        <end position="160"/>
    </location>
</feature>
<proteinExistence type="predicted"/>
<accession>A0A833LYT4</accession>
<feature type="transmembrane region" description="Helical" evidence="1">
    <location>
        <begin position="223"/>
        <end position="243"/>
    </location>
</feature>
<keyword evidence="1" id="KW-0812">Transmembrane</keyword>
<feature type="transmembrane region" description="Helical" evidence="1">
    <location>
        <begin position="172"/>
        <end position="191"/>
    </location>
</feature>